<evidence type="ECO:0000313" key="5">
    <source>
        <dbReference type="EMBL" id="MDE1464784.1"/>
    </source>
</evidence>
<proteinExistence type="inferred from homology"/>
<evidence type="ECO:0000313" key="6">
    <source>
        <dbReference type="Proteomes" id="UP001528823"/>
    </source>
</evidence>
<dbReference type="PANTHER" id="PTHR35861:SF1">
    <property type="entry name" value="PHAGE TAIL SHEATH PROTEIN"/>
    <property type="match status" value="1"/>
</dbReference>
<reference evidence="5 6" key="1">
    <citation type="submission" date="2022-11" db="EMBL/GenBank/DDBJ databases">
        <title>Spartinivicinus poritis sp. nov., isolated from scleractinian coral Porites lutea.</title>
        <authorList>
            <person name="Zhang G."/>
            <person name="Cai L."/>
            <person name="Wei Q."/>
        </authorList>
    </citation>
    <scope>NUCLEOTIDE SEQUENCE [LARGE SCALE GENOMIC DNA]</scope>
    <source>
        <strain evidence="5 6">A2-2</strain>
    </source>
</reference>
<dbReference type="Proteomes" id="UP001528823">
    <property type="component" value="Unassembled WGS sequence"/>
</dbReference>
<dbReference type="Pfam" id="PF04984">
    <property type="entry name" value="Phage_sheath_1"/>
    <property type="match status" value="1"/>
</dbReference>
<dbReference type="InterPro" id="IPR054564">
    <property type="entry name" value="Gp18_domIII_N"/>
</dbReference>
<organism evidence="5 6">
    <name type="scientific">Spartinivicinus poritis</name>
    <dbReference type="NCBI Taxonomy" id="2994640"/>
    <lineage>
        <taxon>Bacteria</taxon>
        <taxon>Pseudomonadati</taxon>
        <taxon>Pseudomonadota</taxon>
        <taxon>Gammaproteobacteria</taxon>
        <taxon>Oceanospirillales</taxon>
        <taxon>Zooshikellaceae</taxon>
        <taxon>Spartinivicinus</taxon>
    </lineage>
</organism>
<evidence type="ECO:0000256" key="1">
    <source>
        <dbReference type="ARBA" id="ARBA00008005"/>
    </source>
</evidence>
<name>A0ABT5UEH6_9GAMM</name>
<feature type="domain" description="Tail sheath protein subtilisin-like" evidence="2">
    <location>
        <begin position="114"/>
        <end position="275"/>
    </location>
</feature>
<accession>A0ABT5UEH6</accession>
<dbReference type="Pfam" id="PF17482">
    <property type="entry name" value="Phage_sheath_1C"/>
    <property type="match status" value="1"/>
</dbReference>
<keyword evidence="6" id="KW-1185">Reference proteome</keyword>
<dbReference type="PANTHER" id="PTHR35861">
    <property type="match status" value="1"/>
</dbReference>
<evidence type="ECO:0000259" key="4">
    <source>
        <dbReference type="Pfam" id="PF22671"/>
    </source>
</evidence>
<gene>
    <name evidence="5" type="ORF">ORQ98_22750</name>
</gene>
<dbReference type="InterPro" id="IPR052042">
    <property type="entry name" value="Tail_sheath_structural"/>
</dbReference>
<feature type="domain" description="Tail sheath protein Gp18-like" evidence="4">
    <location>
        <begin position="28"/>
        <end position="86"/>
    </location>
</feature>
<dbReference type="EMBL" id="JAPMOU010000043">
    <property type="protein sequence ID" value="MDE1464784.1"/>
    <property type="molecule type" value="Genomic_DNA"/>
</dbReference>
<protein>
    <submittedName>
        <fullName evidence="5">Phage tail sheath subtilisin-like domain-containing protein</fullName>
    </submittedName>
</protein>
<sequence length="385" mass="42730">MTTDYLHGVEQYLLDDPVKPIRILSASTIGLIATADDAEEKIFPLNTPVLVASDKLIEKAGKTGTLRAALQDIYRQSGAVVVVVRVPEPKNQAEPTEEELATIIGTVDNDTGIYTGLKALRIAEALLGVRPRLMIVPEFSHLYDVAASMETEAKNLNAIPIIDGDESGYSNVIQMADKFKEAFFVNGGIKILDPAAKKKVTRKASATIAGHIVRVDFSEGYWHSPSNRKIYGITGTSEKVDHAIGSRTSKANLYNSENVATIVNQQGGWYLYGNRLCNGVMLPHQRVRYIVGDSILYAHQEMVDRNITRDYVDAVKARVNNLLRRLKARQVISGGECWIDEELNLADIGTGQVTWDYDLGLYDIAERLTFRQHINKTYNEQVFTS</sequence>
<dbReference type="InterPro" id="IPR035089">
    <property type="entry name" value="Phage_sheath_subtilisin"/>
</dbReference>
<evidence type="ECO:0000259" key="2">
    <source>
        <dbReference type="Pfam" id="PF04984"/>
    </source>
</evidence>
<evidence type="ECO:0000259" key="3">
    <source>
        <dbReference type="Pfam" id="PF17482"/>
    </source>
</evidence>
<dbReference type="Pfam" id="PF22671">
    <property type="entry name" value="Gp18_domIII_N"/>
    <property type="match status" value="1"/>
</dbReference>
<comment type="caution">
    <text evidence="5">The sequence shown here is derived from an EMBL/GenBank/DDBJ whole genome shotgun (WGS) entry which is preliminary data.</text>
</comment>
<dbReference type="InterPro" id="IPR020287">
    <property type="entry name" value="Tail_sheath_C"/>
</dbReference>
<dbReference type="RefSeq" id="WP_274691093.1">
    <property type="nucleotide sequence ID" value="NZ_JAPMOU010000043.1"/>
</dbReference>
<comment type="similarity">
    <text evidence="1">Belongs to the myoviridae tail sheath protein family.</text>
</comment>
<feature type="domain" description="Tail sheath protein C-terminal" evidence="3">
    <location>
        <begin position="290"/>
        <end position="374"/>
    </location>
</feature>